<evidence type="ECO:0000313" key="3">
    <source>
        <dbReference type="Proteomes" id="UP000479190"/>
    </source>
</evidence>
<feature type="compositionally biased region" description="Basic and acidic residues" evidence="1">
    <location>
        <begin position="548"/>
        <end position="573"/>
    </location>
</feature>
<sequence length="585" mass="65851">MADKEKKGTVVLARAEEWYRFCEYLYFNHMLWDVDEDHRYGITFLTHELVICALSILCRGGRSTNNCVAPWTGGFDELREHIMRDMYTLKNEAGKSFDSVWPQLCAPGLRDAVRLFKRGIRNLLIVRDDRNSKNKAAREQVRTWLSDLHEKKFNCNSTVAGIFWGDDKPGVTRPDSSVSAHFNGSNGTFYYNLAKALITRRNMVKPFQSLTPEDLSKTYKSKEMIEESDSDSDGGLAGTQRDRSSDRGHHSQSTHDAKKFAVPTVTRTKDKRKSTVLLEDQYAAVFLVSIYLIKHVLSFTDTVTSSTERVTARKKNVVGEKISLQLKQQPNKVFVTMPVSSSTPKPKDGNAGEKSEDRRSRERKSSIDDFRSPSPSKRRGETQRKRKSDSSNGTPDKIVSPKKRKQTPPKSADKTPKKPIDGDKIKERLAKAHLNCSDDEDVDSAATTIPNSQIPSSQIANRISISENDDKSIVMDDLRLSDDDESPSDGKYQDNMRSENSCDVPPSADETAEIMRIATLLAHNPQWKTFLRNSSNPSQNCSAAGDSIRNDASKSFAERSSIRSPDTLRKKANELGSSYELKDRD</sequence>
<feature type="region of interest" description="Disordered" evidence="1">
    <location>
        <begin position="531"/>
        <end position="585"/>
    </location>
</feature>
<feature type="compositionally biased region" description="Polar residues" evidence="1">
    <location>
        <begin position="445"/>
        <end position="466"/>
    </location>
</feature>
<reference evidence="2 3" key="1">
    <citation type="submission" date="2020-02" db="EMBL/GenBank/DDBJ databases">
        <authorList>
            <person name="Ferguson B K."/>
        </authorList>
    </citation>
    <scope>NUCLEOTIDE SEQUENCE [LARGE SCALE GENOMIC DNA]</scope>
</reference>
<dbReference type="Proteomes" id="UP000479190">
    <property type="component" value="Unassembled WGS sequence"/>
</dbReference>
<protein>
    <submittedName>
        <fullName evidence="2">Uncharacterized protein</fullName>
    </submittedName>
</protein>
<name>A0A6H5I969_9HYME</name>
<gene>
    <name evidence="2" type="ORF">TBRA_LOCUS3598</name>
</gene>
<feature type="region of interest" description="Disordered" evidence="1">
    <location>
        <begin position="218"/>
        <end position="266"/>
    </location>
</feature>
<evidence type="ECO:0000313" key="2">
    <source>
        <dbReference type="EMBL" id="CAB0031631.1"/>
    </source>
</evidence>
<feature type="compositionally biased region" description="Polar residues" evidence="1">
    <location>
        <begin position="531"/>
        <end position="542"/>
    </location>
</feature>
<feature type="compositionally biased region" description="Basic and acidic residues" evidence="1">
    <location>
        <begin position="345"/>
        <end position="371"/>
    </location>
</feature>
<dbReference type="EMBL" id="CADCXV010000649">
    <property type="protein sequence ID" value="CAB0031631.1"/>
    <property type="molecule type" value="Genomic_DNA"/>
</dbReference>
<feature type="compositionally biased region" description="Basic and acidic residues" evidence="1">
    <location>
        <begin position="411"/>
        <end position="430"/>
    </location>
</feature>
<feature type="compositionally biased region" description="Basic and acidic residues" evidence="1">
    <location>
        <begin position="468"/>
        <end position="481"/>
    </location>
</feature>
<proteinExistence type="predicted"/>
<feature type="compositionally biased region" description="Basic and acidic residues" evidence="1">
    <location>
        <begin position="240"/>
        <end position="259"/>
    </location>
</feature>
<evidence type="ECO:0000256" key="1">
    <source>
        <dbReference type="SAM" id="MobiDB-lite"/>
    </source>
</evidence>
<keyword evidence="3" id="KW-1185">Reference proteome</keyword>
<organism evidence="2 3">
    <name type="scientific">Trichogramma brassicae</name>
    <dbReference type="NCBI Taxonomy" id="86971"/>
    <lineage>
        <taxon>Eukaryota</taxon>
        <taxon>Metazoa</taxon>
        <taxon>Ecdysozoa</taxon>
        <taxon>Arthropoda</taxon>
        <taxon>Hexapoda</taxon>
        <taxon>Insecta</taxon>
        <taxon>Pterygota</taxon>
        <taxon>Neoptera</taxon>
        <taxon>Endopterygota</taxon>
        <taxon>Hymenoptera</taxon>
        <taxon>Apocrita</taxon>
        <taxon>Proctotrupomorpha</taxon>
        <taxon>Chalcidoidea</taxon>
        <taxon>Trichogrammatidae</taxon>
        <taxon>Trichogramma</taxon>
    </lineage>
</organism>
<feature type="region of interest" description="Disordered" evidence="1">
    <location>
        <begin position="333"/>
        <end position="507"/>
    </location>
</feature>
<accession>A0A6H5I969</accession>
<dbReference type="AlphaFoldDB" id="A0A6H5I969"/>